<dbReference type="GO" id="GO:0008270">
    <property type="term" value="F:zinc ion binding"/>
    <property type="evidence" value="ECO:0007669"/>
    <property type="project" value="InterPro"/>
</dbReference>
<dbReference type="STRING" id="937777.Deipe_1529"/>
<dbReference type="PANTHER" id="PTHR33877">
    <property type="entry name" value="SLL1193 PROTEIN"/>
    <property type="match status" value="1"/>
</dbReference>
<keyword evidence="3" id="KW-0255">Endonuclease</keyword>
<dbReference type="HOGENOM" id="CLU_1618199_0_0_0"/>
<gene>
    <name evidence="3" type="ordered locus">Deipe_1529</name>
</gene>
<dbReference type="KEGG" id="dpd:Deipe_1529"/>
<evidence type="ECO:0000259" key="2">
    <source>
        <dbReference type="SMART" id="SM00507"/>
    </source>
</evidence>
<accession>L0A241</accession>
<dbReference type="InterPro" id="IPR052892">
    <property type="entry name" value="NA-targeting_endonuclease"/>
</dbReference>
<proteinExistence type="predicted"/>
<dbReference type="AlphaFoldDB" id="L0A241"/>
<feature type="region of interest" description="Disordered" evidence="1">
    <location>
        <begin position="63"/>
        <end position="106"/>
    </location>
</feature>
<evidence type="ECO:0000313" key="4">
    <source>
        <dbReference type="Proteomes" id="UP000010467"/>
    </source>
</evidence>
<feature type="domain" description="HNH nuclease" evidence="2">
    <location>
        <begin position="129"/>
        <end position="187"/>
    </location>
</feature>
<dbReference type="EMBL" id="CP003382">
    <property type="protein sequence ID" value="AFZ67070.1"/>
    <property type="molecule type" value="Genomic_DNA"/>
</dbReference>
<dbReference type="InterPro" id="IPR002711">
    <property type="entry name" value="HNH"/>
</dbReference>
<feature type="compositionally biased region" description="Basic and acidic residues" evidence="1">
    <location>
        <begin position="63"/>
        <end position="75"/>
    </location>
</feature>
<keyword evidence="4" id="KW-1185">Reference proteome</keyword>
<dbReference type="PANTHER" id="PTHR33877:SF2">
    <property type="entry name" value="OS07G0170200 PROTEIN"/>
    <property type="match status" value="1"/>
</dbReference>
<keyword evidence="3" id="KW-0540">Nuclease</keyword>
<dbReference type="Pfam" id="PF01844">
    <property type="entry name" value="HNH"/>
    <property type="match status" value="1"/>
</dbReference>
<sequence length="205" mass="23720">MSNFTLKLCRKCGQSFPATTEHFYQEKKKSGGPTFCSPCIPCRQATARTAASTRYHDNPELYHSRRANRSEDQKEAKRKYNQRWSYQNRQQKAERSRNRAVSPEAAVRRDRAKVVRAKESRARASRPYKSRDLIVIAGRQQGFCYYCQRPFDFAGLSRPTVDHRTPKARGGTDDLDNIVLACLNCNQRKGPKTADEFQAYLREYP</sequence>
<dbReference type="CDD" id="cd00085">
    <property type="entry name" value="HNHc"/>
    <property type="match status" value="1"/>
</dbReference>
<protein>
    <submittedName>
        <fullName evidence="3">Restriction endonuclease</fullName>
    </submittedName>
</protein>
<dbReference type="Proteomes" id="UP000010467">
    <property type="component" value="Chromosome"/>
</dbReference>
<dbReference type="InterPro" id="IPR003615">
    <property type="entry name" value="HNH_nuc"/>
</dbReference>
<keyword evidence="3" id="KW-0378">Hydrolase</keyword>
<evidence type="ECO:0000256" key="1">
    <source>
        <dbReference type="SAM" id="MobiDB-lite"/>
    </source>
</evidence>
<reference evidence="4" key="1">
    <citation type="submission" date="2012-03" db="EMBL/GenBank/DDBJ databases">
        <title>Complete sequence of chromosome of Deinococcus peraridilitoris DSM 19664.</title>
        <authorList>
            <person name="Lucas S."/>
            <person name="Copeland A."/>
            <person name="Lapidus A."/>
            <person name="Glavina del Rio T."/>
            <person name="Dalin E."/>
            <person name="Tice H."/>
            <person name="Bruce D."/>
            <person name="Goodwin L."/>
            <person name="Pitluck S."/>
            <person name="Peters L."/>
            <person name="Mikhailova N."/>
            <person name="Lu M."/>
            <person name="Kyrpides N."/>
            <person name="Mavromatis K."/>
            <person name="Ivanova N."/>
            <person name="Brettin T."/>
            <person name="Detter J.C."/>
            <person name="Han C."/>
            <person name="Larimer F."/>
            <person name="Land M."/>
            <person name="Hauser L."/>
            <person name="Markowitz V."/>
            <person name="Cheng J.-F."/>
            <person name="Hugenholtz P."/>
            <person name="Woyke T."/>
            <person name="Wu D."/>
            <person name="Pukall R."/>
            <person name="Steenblock K."/>
            <person name="Brambilla E."/>
            <person name="Klenk H.-P."/>
            <person name="Eisen J.A."/>
        </authorList>
    </citation>
    <scope>NUCLEOTIDE SEQUENCE [LARGE SCALE GENOMIC DNA]</scope>
    <source>
        <strain evidence="4">DSM 19664 / LMG 22246 / CIP 109416 / KR-200</strain>
    </source>
</reference>
<dbReference type="Gene3D" id="1.10.30.50">
    <property type="match status" value="1"/>
</dbReference>
<dbReference type="GO" id="GO:0004519">
    <property type="term" value="F:endonuclease activity"/>
    <property type="evidence" value="ECO:0007669"/>
    <property type="project" value="UniProtKB-KW"/>
</dbReference>
<dbReference type="SMART" id="SM00507">
    <property type="entry name" value="HNHc"/>
    <property type="match status" value="1"/>
</dbReference>
<evidence type="ECO:0000313" key="3">
    <source>
        <dbReference type="EMBL" id="AFZ67070.1"/>
    </source>
</evidence>
<dbReference type="GO" id="GO:0003676">
    <property type="term" value="F:nucleic acid binding"/>
    <property type="evidence" value="ECO:0007669"/>
    <property type="project" value="InterPro"/>
</dbReference>
<name>L0A241_DEIPD</name>
<organism evidence="3 4">
    <name type="scientific">Deinococcus peraridilitoris (strain DSM 19664 / LMG 22246 / CIP 109416 / KR-200)</name>
    <dbReference type="NCBI Taxonomy" id="937777"/>
    <lineage>
        <taxon>Bacteria</taxon>
        <taxon>Thermotogati</taxon>
        <taxon>Deinococcota</taxon>
        <taxon>Deinococci</taxon>
        <taxon>Deinococcales</taxon>
        <taxon>Deinococcaceae</taxon>
        <taxon>Deinococcus</taxon>
    </lineage>
</organism>